<dbReference type="SUPFAM" id="SSF51905">
    <property type="entry name" value="FAD/NAD(P)-binding domain"/>
    <property type="match status" value="1"/>
</dbReference>
<dbReference type="Proteomes" id="UP000712673">
    <property type="component" value="Unassembled WGS sequence"/>
</dbReference>
<dbReference type="Pfam" id="PF01266">
    <property type="entry name" value="DAO"/>
    <property type="match status" value="1"/>
</dbReference>
<evidence type="ECO:0000259" key="5">
    <source>
        <dbReference type="Pfam" id="PF01266"/>
    </source>
</evidence>
<dbReference type="Gene3D" id="3.50.50.60">
    <property type="entry name" value="FAD/NAD(P)-binding domain"/>
    <property type="match status" value="1"/>
</dbReference>
<dbReference type="NCBIfam" id="NF008425">
    <property type="entry name" value="PRK11259.1"/>
    <property type="match status" value="1"/>
</dbReference>
<dbReference type="GO" id="GO:0008115">
    <property type="term" value="F:sarcosine oxidase activity"/>
    <property type="evidence" value="ECO:0007669"/>
    <property type="project" value="TreeGrafter"/>
</dbReference>
<accession>A0A937VZ15</accession>
<dbReference type="InterPro" id="IPR036188">
    <property type="entry name" value="FAD/NAD-bd_sf"/>
</dbReference>
<dbReference type="AlphaFoldDB" id="A0A937VZ15"/>
<dbReference type="GO" id="GO:0050131">
    <property type="term" value="F:N-methyl-L-amino-acid oxidase activity"/>
    <property type="evidence" value="ECO:0007669"/>
    <property type="project" value="UniProtKB-EC"/>
</dbReference>
<dbReference type="SUPFAM" id="SSF54373">
    <property type="entry name" value="FAD-linked reductases, C-terminal domain"/>
    <property type="match status" value="1"/>
</dbReference>
<protein>
    <submittedName>
        <fullName evidence="6">N-methyl-L-tryptophan oxidase</fullName>
        <ecNumber evidence="6">1.5.3.2</ecNumber>
    </submittedName>
</protein>
<dbReference type="PANTHER" id="PTHR10961:SF7">
    <property type="entry name" value="FAD DEPENDENT OXIDOREDUCTASE DOMAIN-CONTAINING PROTEIN"/>
    <property type="match status" value="1"/>
</dbReference>
<evidence type="ECO:0000256" key="2">
    <source>
        <dbReference type="ARBA" id="ARBA00022630"/>
    </source>
</evidence>
<evidence type="ECO:0000256" key="4">
    <source>
        <dbReference type="ARBA" id="ARBA00023002"/>
    </source>
</evidence>
<evidence type="ECO:0000313" key="7">
    <source>
        <dbReference type="Proteomes" id="UP000712673"/>
    </source>
</evidence>
<organism evidence="6 7">
    <name type="scientific">Tectimicrobiota bacterium</name>
    <dbReference type="NCBI Taxonomy" id="2528274"/>
    <lineage>
        <taxon>Bacteria</taxon>
        <taxon>Pseudomonadati</taxon>
        <taxon>Nitrospinota/Tectimicrobiota group</taxon>
        <taxon>Candidatus Tectimicrobiota</taxon>
    </lineage>
</organism>
<dbReference type="InterPro" id="IPR006076">
    <property type="entry name" value="FAD-dep_OxRdtase"/>
</dbReference>
<dbReference type="EMBL" id="VGLS01000007">
    <property type="protein sequence ID" value="MBM3222280.1"/>
    <property type="molecule type" value="Genomic_DNA"/>
</dbReference>
<evidence type="ECO:0000313" key="6">
    <source>
        <dbReference type="EMBL" id="MBM3222280.1"/>
    </source>
</evidence>
<reference evidence="6" key="1">
    <citation type="submission" date="2019-03" db="EMBL/GenBank/DDBJ databases">
        <title>Lake Tanganyika Metagenome-Assembled Genomes (MAGs).</title>
        <authorList>
            <person name="Tran P."/>
        </authorList>
    </citation>
    <scope>NUCLEOTIDE SEQUENCE</scope>
    <source>
        <strain evidence="6">K_DeepCast_65m_m2_066</strain>
    </source>
</reference>
<feature type="domain" description="FAD dependent oxidoreductase" evidence="5">
    <location>
        <begin position="5"/>
        <end position="357"/>
    </location>
</feature>
<dbReference type="Gene3D" id="3.30.9.10">
    <property type="entry name" value="D-Amino Acid Oxidase, subunit A, domain 2"/>
    <property type="match status" value="1"/>
</dbReference>
<keyword evidence="3" id="KW-0274">FAD</keyword>
<dbReference type="PANTHER" id="PTHR10961">
    <property type="entry name" value="PEROXISOMAL SARCOSINE OXIDASE"/>
    <property type="match status" value="1"/>
</dbReference>
<keyword evidence="4 6" id="KW-0560">Oxidoreductase</keyword>
<evidence type="ECO:0000256" key="1">
    <source>
        <dbReference type="ARBA" id="ARBA00001974"/>
    </source>
</evidence>
<keyword evidence="2" id="KW-0285">Flavoprotein</keyword>
<comment type="caution">
    <text evidence="6">The sequence shown here is derived from an EMBL/GenBank/DDBJ whole genome shotgun (WGS) entry which is preliminary data.</text>
</comment>
<comment type="cofactor">
    <cofactor evidence="1">
        <name>FAD</name>
        <dbReference type="ChEBI" id="CHEBI:57692"/>
    </cofactor>
</comment>
<evidence type="ECO:0000256" key="3">
    <source>
        <dbReference type="ARBA" id="ARBA00022827"/>
    </source>
</evidence>
<sequence length="381" mass="42344">METYDVIVVGVGGMGSAAVYHLARRGVRVLGLEQYDIPHNQGSSHGLSRIIRLAYFEHPSYVPLLQRAYALWWALEHEVQERLLLVTGSLDIGTADSPILRGAVQAAQLHHLVHEVLEPAAIRRRFPGYGLHEPLLGLYQPQGGLLVAERCIVAHVQAALNHGAVIHGREAMTGWESDGVDLVLHTSRGVYRTRRLVLTAGAWTHRLVAAYRDMLQPERQVLIWMQPRVPAHFQPAMFPVFNMAVEEGTFYGLPIYGSPGFKFGRWHHLEQAVDDPTSMDRACHPEDEAVLRAFARRYFPDGDGPTLSMQTCLFTNTPDTHFVIDAHPAYPNVFIAGGFSGHGFKFCSVVGEILADLAQEGSTSHDIALFQAARFHKRALV</sequence>
<gene>
    <name evidence="6" type="primary">solA</name>
    <name evidence="6" type="ORF">FJZ47_00530</name>
</gene>
<dbReference type="GO" id="GO:0050660">
    <property type="term" value="F:flavin adenine dinucleotide binding"/>
    <property type="evidence" value="ECO:0007669"/>
    <property type="project" value="InterPro"/>
</dbReference>
<proteinExistence type="predicted"/>
<dbReference type="InterPro" id="IPR045170">
    <property type="entry name" value="MTOX"/>
</dbReference>
<dbReference type="EC" id="1.5.3.2" evidence="6"/>
<name>A0A937VZ15_UNCTE</name>